<comment type="caution">
    <text evidence="7">The sequence shown here is derived from an EMBL/GenBank/DDBJ whole genome shotgun (WGS) entry which is preliminary data.</text>
</comment>
<dbReference type="SUPFAM" id="SSF51735">
    <property type="entry name" value="NAD(P)-binding Rossmann-fold domains"/>
    <property type="match status" value="1"/>
</dbReference>
<dbReference type="GO" id="GO:0016491">
    <property type="term" value="F:oxidoreductase activity"/>
    <property type="evidence" value="ECO:0007669"/>
    <property type="project" value="UniProtKB-KW"/>
</dbReference>
<evidence type="ECO:0000256" key="1">
    <source>
        <dbReference type="ARBA" id="ARBA00001947"/>
    </source>
</evidence>
<evidence type="ECO:0000313" key="7">
    <source>
        <dbReference type="EMBL" id="MYD89391.1"/>
    </source>
</evidence>
<protein>
    <submittedName>
        <fullName evidence="7">Zinc-binding alcohol dehydrogenase</fullName>
    </submittedName>
</protein>
<keyword evidence="5" id="KW-0560">Oxidoreductase</keyword>
<evidence type="ECO:0000256" key="5">
    <source>
        <dbReference type="ARBA" id="ARBA00023002"/>
    </source>
</evidence>
<dbReference type="InterPro" id="IPR013149">
    <property type="entry name" value="ADH-like_C"/>
</dbReference>
<dbReference type="SUPFAM" id="SSF50129">
    <property type="entry name" value="GroES-like"/>
    <property type="match status" value="1"/>
</dbReference>
<dbReference type="GO" id="GO:0046872">
    <property type="term" value="F:metal ion binding"/>
    <property type="evidence" value="ECO:0007669"/>
    <property type="project" value="UniProtKB-KW"/>
</dbReference>
<dbReference type="Gene3D" id="3.90.180.10">
    <property type="entry name" value="Medium-chain alcohol dehydrogenases, catalytic domain"/>
    <property type="match status" value="2"/>
</dbReference>
<evidence type="ECO:0000256" key="3">
    <source>
        <dbReference type="ARBA" id="ARBA00022723"/>
    </source>
</evidence>
<sequence>MPTPFFAAGSAGFTAWSLDPTCCQARPIAMTPTEVTKIQFAGPGRVQVVTEPMEFVLAPDEVLLQTRFSLVSTGTETAKLTGLQEVAYPFDTGNRACGTVVAYGSDVRNIRVGDVGFSYTPHWSHAPARRLFVKAPREVPQQHVPFAGMASVGMTALRVGQVELGDQVVVVGLGLVGILTAQLCRIAGAHTVGVDMKPSRLRLAKACDLPDPVDAGLPDVKARILEATAGREPDVVIEASGTPEGAIQALQLTGSQGEGNVVLLGSPRRSLDTDVTPLLNRVHLWRGGSVNLLGAHEWRYPLHRDPFHKHSIERNIEVVFQLMAEQRLCLEPLISHVAPPERAPEVFADLIDQPDTMVAALFDWTATDHRPG</sequence>
<gene>
    <name evidence="7" type="ORF">F4Y08_03490</name>
</gene>
<proteinExistence type="inferred from homology"/>
<dbReference type="CDD" id="cd08255">
    <property type="entry name" value="2-desacetyl-2-hydroxyethyl_bacteriochlorophyllide_like"/>
    <property type="match status" value="1"/>
</dbReference>
<dbReference type="PANTHER" id="PTHR43350">
    <property type="entry name" value="NAD-DEPENDENT ALCOHOL DEHYDROGENASE"/>
    <property type="match status" value="1"/>
</dbReference>
<evidence type="ECO:0000256" key="4">
    <source>
        <dbReference type="ARBA" id="ARBA00022833"/>
    </source>
</evidence>
<feature type="domain" description="Alcohol dehydrogenase-like C-terminal" evidence="6">
    <location>
        <begin position="176"/>
        <end position="281"/>
    </location>
</feature>
<dbReference type="InterPro" id="IPR036291">
    <property type="entry name" value="NAD(P)-bd_dom_sf"/>
</dbReference>
<reference evidence="7" key="1">
    <citation type="submission" date="2019-09" db="EMBL/GenBank/DDBJ databases">
        <title>Characterisation of the sponge microbiome using genome-centric metagenomics.</title>
        <authorList>
            <person name="Engelberts J.P."/>
            <person name="Robbins S.J."/>
            <person name="De Goeij J.M."/>
            <person name="Aranda M."/>
            <person name="Bell S.C."/>
            <person name="Webster N.S."/>
        </authorList>
    </citation>
    <scope>NUCLEOTIDE SEQUENCE</scope>
    <source>
        <strain evidence="7">SB0662_bin_9</strain>
    </source>
</reference>
<accession>A0A6B1DQG8</accession>
<dbReference type="Gene3D" id="3.40.50.720">
    <property type="entry name" value="NAD(P)-binding Rossmann-like Domain"/>
    <property type="match status" value="1"/>
</dbReference>
<dbReference type="EMBL" id="VXPY01000018">
    <property type="protein sequence ID" value="MYD89391.1"/>
    <property type="molecule type" value="Genomic_DNA"/>
</dbReference>
<evidence type="ECO:0000259" key="6">
    <source>
        <dbReference type="Pfam" id="PF00107"/>
    </source>
</evidence>
<evidence type="ECO:0000256" key="2">
    <source>
        <dbReference type="ARBA" id="ARBA00008072"/>
    </source>
</evidence>
<dbReference type="AlphaFoldDB" id="A0A6B1DQG8"/>
<comment type="cofactor">
    <cofactor evidence="1">
        <name>Zn(2+)</name>
        <dbReference type="ChEBI" id="CHEBI:29105"/>
    </cofactor>
</comment>
<keyword evidence="4" id="KW-0862">Zinc</keyword>
<keyword evidence="3" id="KW-0479">Metal-binding</keyword>
<name>A0A6B1DQG8_9CHLR</name>
<comment type="similarity">
    <text evidence="2">Belongs to the zinc-containing alcohol dehydrogenase family.</text>
</comment>
<organism evidence="7">
    <name type="scientific">Caldilineaceae bacterium SB0662_bin_9</name>
    <dbReference type="NCBI Taxonomy" id="2605258"/>
    <lineage>
        <taxon>Bacteria</taxon>
        <taxon>Bacillati</taxon>
        <taxon>Chloroflexota</taxon>
        <taxon>Caldilineae</taxon>
        <taxon>Caldilineales</taxon>
        <taxon>Caldilineaceae</taxon>
    </lineage>
</organism>
<dbReference type="InterPro" id="IPR011032">
    <property type="entry name" value="GroES-like_sf"/>
</dbReference>
<dbReference type="PANTHER" id="PTHR43350:SF19">
    <property type="entry name" value="D-GULOSIDE 3-DEHYDROGENASE"/>
    <property type="match status" value="1"/>
</dbReference>
<dbReference type="Pfam" id="PF00107">
    <property type="entry name" value="ADH_zinc_N"/>
    <property type="match status" value="1"/>
</dbReference>